<dbReference type="PRINTS" id="PR01543">
    <property type="entry name" value="ANATRNSFRASE"/>
</dbReference>
<dbReference type="InterPro" id="IPR038765">
    <property type="entry name" value="Papain-like_cys_pep_sf"/>
</dbReference>
<comment type="caution">
    <text evidence="3">The sequence shown here is derived from an EMBL/GenBank/DDBJ whole genome shotgun (WGS) entry which is preliminary data.</text>
</comment>
<dbReference type="Pfam" id="PF00797">
    <property type="entry name" value="Acetyltransf_2"/>
    <property type="match status" value="1"/>
</dbReference>
<dbReference type="InterPro" id="IPR001447">
    <property type="entry name" value="Arylamine_N-AcTrfase"/>
</dbReference>
<accession>A0A934JW14</accession>
<organism evidence="3 4">
    <name type="scientific">Marinomonas transparens</name>
    <dbReference type="NCBI Taxonomy" id="2795388"/>
    <lineage>
        <taxon>Bacteria</taxon>
        <taxon>Pseudomonadati</taxon>
        <taxon>Pseudomonadota</taxon>
        <taxon>Gammaproteobacteria</taxon>
        <taxon>Oceanospirillales</taxon>
        <taxon>Oceanospirillaceae</taxon>
        <taxon>Marinomonas</taxon>
    </lineage>
</organism>
<comment type="similarity">
    <text evidence="1 2">Belongs to the arylamine N-acetyltransferase family.</text>
</comment>
<dbReference type="AlphaFoldDB" id="A0A934JW14"/>
<dbReference type="EMBL" id="JAEMNX010000024">
    <property type="protein sequence ID" value="MBJ7539421.1"/>
    <property type="molecule type" value="Genomic_DNA"/>
</dbReference>
<protein>
    <submittedName>
        <fullName evidence="3">Arylamine N-acetyltransferase</fullName>
    </submittedName>
</protein>
<name>A0A934JW14_9GAMM</name>
<evidence type="ECO:0000256" key="1">
    <source>
        <dbReference type="ARBA" id="ARBA00006547"/>
    </source>
</evidence>
<dbReference type="Gene3D" id="2.40.128.150">
    <property type="entry name" value="Cysteine proteinases"/>
    <property type="match status" value="1"/>
</dbReference>
<sequence>MILNESLQNYLTDLGLMVPETPTIEFVKQLQAKHIERYSFNSLAVILGEDISLDLEMITQKIVTRGLGGYCFEHNKLTFELLKALGYDVQLKMARVLNNNLDRKAGRTHRITLVTIDGMTYVIDTGFGGSGPISPLLLSAHGQQKSGLDSYRIVAREHGEFDLQLLVEGGDNFTLYRFDNAIYTDADCELGHFYSHQNPNAVFVKNLMVTLKKQDKTFALLNTELITRDKHKEQKLLITTAKMLEETLFSVFNIFLEPVLVEHLFDRFLADKLVEQDGELPS</sequence>
<dbReference type="PANTHER" id="PTHR11786">
    <property type="entry name" value="N-HYDROXYARYLAMINE O-ACETYLTRANSFERASE"/>
    <property type="match status" value="1"/>
</dbReference>
<gene>
    <name evidence="3" type="ORF">I8J31_17210</name>
</gene>
<evidence type="ECO:0000256" key="2">
    <source>
        <dbReference type="RuleBase" id="RU003452"/>
    </source>
</evidence>
<dbReference type="GO" id="GO:0016407">
    <property type="term" value="F:acetyltransferase activity"/>
    <property type="evidence" value="ECO:0007669"/>
    <property type="project" value="InterPro"/>
</dbReference>
<dbReference type="Gene3D" id="3.30.2140.10">
    <property type="entry name" value="Arylamine N-acetyltransferase"/>
    <property type="match status" value="1"/>
</dbReference>
<dbReference type="RefSeq" id="WP_199469822.1">
    <property type="nucleotide sequence ID" value="NZ_JAEMNX010000024.1"/>
</dbReference>
<evidence type="ECO:0000313" key="4">
    <source>
        <dbReference type="Proteomes" id="UP000628710"/>
    </source>
</evidence>
<keyword evidence="4" id="KW-1185">Reference proteome</keyword>
<reference evidence="3" key="1">
    <citation type="submission" date="2020-12" db="EMBL/GenBank/DDBJ databases">
        <title>Marinomonas arctica sp. nov., a psychrotolerant bacterium isolated from the Arctic.</title>
        <authorList>
            <person name="Zhang Y."/>
        </authorList>
    </citation>
    <scope>NUCLEOTIDE SEQUENCE</scope>
    <source>
        <strain evidence="3">C1424</strain>
    </source>
</reference>
<dbReference type="SUPFAM" id="SSF54001">
    <property type="entry name" value="Cysteine proteinases"/>
    <property type="match status" value="1"/>
</dbReference>
<dbReference type="PANTHER" id="PTHR11786:SF0">
    <property type="entry name" value="ARYLAMINE N-ACETYLTRANSFERASE 4-RELATED"/>
    <property type="match status" value="1"/>
</dbReference>
<evidence type="ECO:0000313" key="3">
    <source>
        <dbReference type="EMBL" id="MBJ7539421.1"/>
    </source>
</evidence>
<proteinExistence type="inferred from homology"/>
<dbReference type="Proteomes" id="UP000628710">
    <property type="component" value="Unassembled WGS sequence"/>
</dbReference>